<sequence length="269" mass="29236">MQFCRISQENMFRSMTKTLKVCLFVYFICLNSAMASPLPAETVVNPTTESNQLGRQANTPRPRFINMGNIFAPLRPSVEQFALTTRQFECGLMTFFGVGDMCPVLLGKDTAPPEGVTPFGGMFQPFQQMFQGVAPAAQGPYASNSATAASPASSGGIGPFGSIFQPLQQMLQGIAPASQAPYAGNAIAARPPAQQNDAVTVNNAALSSTNNLPSVPSPNQAPIAQNIFPGYYPNYFMYGYPWGYYGYPSYSTNYYPQLSNSLQTHRRRI</sequence>
<feature type="chain" id="PRO_5041674433" evidence="1">
    <location>
        <begin position="36"/>
        <end position="269"/>
    </location>
</feature>
<feature type="signal peptide" evidence="1">
    <location>
        <begin position="1"/>
        <end position="35"/>
    </location>
</feature>
<organism evidence="2 3">
    <name type="scientific">Artemia franciscana</name>
    <name type="common">Brine shrimp</name>
    <name type="synonym">Artemia sanfranciscana</name>
    <dbReference type="NCBI Taxonomy" id="6661"/>
    <lineage>
        <taxon>Eukaryota</taxon>
        <taxon>Metazoa</taxon>
        <taxon>Ecdysozoa</taxon>
        <taxon>Arthropoda</taxon>
        <taxon>Crustacea</taxon>
        <taxon>Branchiopoda</taxon>
        <taxon>Anostraca</taxon>
        <taxon>Artemiidae</taxon>
        <taxon>Artemia</taxon>
    </lineage>
</organism>
<reference evidence="2" key="1">
    <citation type="submission" date="2023-07" db="EMBL/GenBank/DDBJ databases">
        <title>Chromosome-level genome assembly of Artemia franciscana.</title>
        <authorList>
            <person name="Jo E."/>
        </authorList>
    </citation>
    <scope>NUCLEOTIDE SEQUENCE</scope>
    <source>
        <tissue evidence="2">Whole body</tissue>
    </source>
</reference>
<name>A0AA88HZM8_ARTSF</name>
<accession>A0AA88HZM8</accession>
<dbReference type="EMBL" id="JAVRJZ010000015">
    <property type="protein sequence ID" value="KAK2712912.1"/>
    <property type="molecule type" value="Genomic_DNA"/>
</dbReference>
<keyword evidence="3" id="KW-1185">Reference proteome</keyword>
<dbReference type="AlphaFoldDB" id="A0AA88HZM8"/>
<comment type="caution">
    <text evidence="2">The sequence shown here is derived from an EMBL/GenBank/DDBJ whole genome shotgun (WGS) entry which is preliminary data.</text>
</comment>
<gene>
    <name evidence="2" type="ORF">QYM36_011574</name>
</gene>
<proteinExistence type="predicted"/>
<evidence type="ECO:0000256" key="1">
    <source>
        <dbReference type="SAM" id="SignalP"/>
    </source>
</evidence>
<dbReference type="Proteomes" id="UP001187531">
    <property type="component" value="Unassembled WGS sequence"/>
</dbReference>
<evidence type="ECO:0000313" key="2">
    <source>
        <dbReference type="EMBL" id="KAK2712912.1"/>
    </source>
</evidence>
<keyword evidence="1" id="KW-0732">Signal</keyword>
<protein>
    <submittedName>
        <fullName evidence="2">Uncharacterized protein</fullName>
    </submittedName>
</protein>
<evidence type="ECO:0000313" key="3">
    <source>
        <dbReference type="Proteomes" id="UP001187531"/>
    </source>
</evidence>